<dbReference type="InterPro" id="IPR046357">
    <property type="entry name" value="PPIase_dom_sf"/>
</dbReference>
<evidence type="ECO:0000256" key="2">
    <source>
        <dbReference type="ARBA" id="ARBA00013194"/>
    </source>
</evidence>
<dbReference type="EC" id="5.2.1.8" evidence="2"/>
<protein>
    <recommendedName>
        <fullName evidence="2">peptidylprolyl isomerase</fullName>
        <ecNumber evidence="2">5.2.1.8</ecNumber>
    </recommendedName>
</protein>
<evidence type="ECO:0000313" key="7">
    <source>
        <dbReference type="EMBL" id="GAG49337.1"/>
    </source>
</evidence>
<dbReference type="SUPFAM" id="SSF109998">
    <property type="entry name" value="Triger factor/SurA peptide-binding domain-like"/>
    <property type="match status" value="1"/>
</dbReference>
<keyword evidence="5" id="KW-0413">Isomerase</keyword>
<evidence type="ECO:0000256" key="5">
    <source>
        <dbReference type="ARBA" id="ARBA00023235"/>
    </source>
</evidence>
<accession>X0YR50</accession>
<dbReference type="AlphaFoldDB" id="X0YR50"/>
<dbReference type="EMBL" id="BARS01050537">
    <property type="protein sequence ID" value="GAG49337.1"/>
    <property type="molecule type" value="Genomic_DNA"/>
</dbReference>
<evidence type="ECO:0000259" key="6">
    <source>
        <dbReference type="PROSITE" id="PS50198"/>
    </source>
</evidence>
<feature type="non-terminal residue" evidence="7">
    <location>
        <position position="238"/>
    </location>
</feature>
<dbReference type="InterPro" id="IPR050245">
    <property type="entry name" value="PrsA_foldase"/>
</dbReference>
<dbReference type="InterPro" id="IPR000297">
    <property type="entry name" value="PPIase_PpiC"/>
</dbReference>
<dbReference type="InterPro" id="IPR027304">
    <property type="entry name" value="Trigger_fact/SurA_dom_sf"/>
</dbReference>
<dbReference type="PANTHER" id="PTHR47245:SF1">
    <property type="entry name" value="FOLDASE PROTEIN PRSA"/>
    <property type="match status" value="1"/>
</dbReference>
<feature type="domain" description="PpiC" evidence="6">
    <location>
        <begin position="147"/>
        <end position="238"/>
    </location>
</feature>
<organism evidence="7">
    <name type="scientific">marine sediment metagenome</name>
    <dbReference type="NCBI Taxonomy" id="412755"/>
    <lineage>
        <taxon>unclassified sequences</taxon>
        <taxon>metagenomes</taxon>
        <taxon>ecological metagenomes</taxon>
    </lineage>
</organism>
<proteinExistence type="predicted"/>
<dbReference type="GO" id="GO:0003755">
    <property type="term" value="F:peptidyl-prolyl cis-trans isomerase activity"/>
    <property type="evidence" value="ECO:0007669"/>
    <property type="project" value="UniProtKB-KW"/>
</dbReference>
<evidence type="ECO:0000256" key="4">
    <source>
        <dbReference type="ARBA" id="ARBA00023110"/>
    </source>
</evidence>
<evidence type="ECO:0000256" key="1">
    <source>
        <dbReference type="ARBA" id="ARBA00000971"/>
    </source>
</evidence>
<comment type="catalytic activity">
    <reaction evidence="1">
        <text>[protein]-peptidylproline (omega=180) = [protein]-peptidylproline (omega=0)</text>
        <dbReference type="Rhea" id="RHEA:16237"/>
        <dbReference type="Rhea" id="RHEA-COMP:10747"/>
        <dbReference type="Rhea" id="RHEA-COMP:10748"/>
        <dbReference type="ChEBI" id="CHEBI:83833"/>
        <dbReference type="ChEBI" id="CHEBI:83834"/>
        <dbReference type="EC" id="5.2.1.8"/>
    </reaction>
</comment>
<evidence type="ECO:0000256" key="3">
    <source>
        <dbReference type="ARBA" id="ARBA00022729"/>
    </source>
</evidence>
<keyword evidence="3" id="KW-0732">Signal</keyword>
<comment type="caution">
    <text evidence="7">The sequence shown here is derived from an EMBL/GenBank/DDBJ whole genome shotgun (WGS) entry which is preliminary data.</text>
</comment>
<dbReference type="SUPFAM" id="SSF54534">
    <property type="entry name" value="FKBP-like"/>
    <property type="match status" value="1"/>
</dbReference>
<feature type="non-terminal residue" evidence="7">
    <location>
        <position position="1"/>
    </location>
</feature>
<dbReference type="PANTHER" id="PTHR47245">
    <property type="entry name" value="PEPTIDYLPROLYL ISOMERASE"/>
    <property type="match status" value="1"/>
</dbReference>
<sequence length="238" mass="27231">VWFPVVQNARDRGINSTRRLADLRADIFQQLVDSRLRLSAAQKMGVDISEKAVKQKREEMVVEYLKNSRRKILGELSEKRDKSDPRKDREYARQLASLGTSVSLMQEQARRLIPESQVRVQMAAEAIQDYYREKAGPITDKDVESSYDVYKVRQIMLRSGKLPEEQMKTRADNILKQAKSGTDFEQLVKDNSDGPIADRGGQTEYSLDRYVSTLQMAAQGFMMSPPELWPAVKKMKPG</sequence>
<keyword evidence="4" id="KW-0697">Rotamase</keyword>
<dbReference type="PROSITE" id="PS50198">
    <property type="entry name" value="PPIC_PPIASE_2"/>
    <property type="match status" value="1"/>
</dbReference>
<gene>
    <name evidence="7" type="ORF">S01H1_75431</name>
</gene>
<reference evidence="7" key="1">
    <citation type="journal article" date="2014" name="Front. Microbiol.">
        <title>High frequency of phylogenetically diverse reductive dehalogenase-homologous genes in deep subseafloor sedimentary metagenomes.</title>
        <authorList>
            <person name="Kawai M."/>
            <person name="Futagami T."/>
            <person name="Toyoda A."/>
            <person name="Takaki Y."/>
            <person name="Nishi S."/>
            <person name="Hori S."/>
            <person name="Arai W."/>
            <person name="Tsubouchi T."/>
            <person name="Morono Y."/>
            <person name="Uchiyama I."/>
            <person name="Ito T."/>
            <person name="Fujiyama A."/>
            <person name="Inagaki F."/>
            <person name="Takami H."/>
        </authorList>
    </citation>
    <scope>NUCLEOTIDE SEQUENCE</scope>
    <source>
        <strain evidence="7">Expedition CK06-06</strain>
    </source>
</reference>
<dbReference type="Gene3D" id="3.10.50.40">
    <property type="match status" value="1"/>
</dbReference>
<dbReference type="Pfam" id="PF13616">
    <property type="entry name" value="Rotamase_3"/>
    <property type="match status" value="1"/>
</dbReference>
<name>X0YR50_9ZZZZ</name>